<feature type="compositionally biased region" description="Basic and acidic residues" evidence="1">
    <location>
        <begin position="50"/>
        <end position="69"/>
    </location>
</feature>
<reference evidence="2 3" key="1">
    <citation type="journal article" date="2023" name="Mol. Biol. Evol.">
        <title>Genomics of Secondarily Temperate Adaptation in the Only Non-Antarctic Icefish.</title>
        <authorList>
            <person name="Rivera-Colon A.G."/>
            <person name="Rayamajhi N."/>
            <person name="Minhas B.F."/>
            <person name="Madrigal G."/>
            <person name="Bilyk K.T."/>
            <person name="Yoon V."/>
            <person name="Hune M."/>
            <person name="Gregory S."/>
            <person name="Cheng C.H.C."/>
            <person name="Catchen J.M."/>
        </authorList>
    </citation>
    <scope>NUCLEOTIDE SEQUENCE [LARGE SCALE GENOMIC DNA]</scope>
    <source>
        <strain evidence="2">JC2023a</strain>
    </source>
</reference>
<protein>
    <submittedName>
        <fullName evidence="2">Uncharacterized protein</fullName>
    </submittedName>
</protein>
<sequence>MRRRRRGSSHARASREQCQMRRRRRRSRHLRDVVMEGLSLSHLYEGQPFRQRERLDSHSYSRDDASSLL</sequence>
<keyword evidence="3" id="KW-1185">Reference proteome</keyword>
<dbReference type="Proteomes" id="UP001335648">
    <property type="component" value="Unassembled WGS sequence"/>
</dbReference>
<name>A0AAN8H2M1_9TELE</name>
<feature type="region of interest" description="Disordered" evidence="1">
    <location>
        <begin position="47"/>
        <end position="69"/>
    </location>
</feature>
<dbReference type="EMBL" id="JAULUE010002052">
    <property type="protein sequence ID" value="KAK5900201.1"/>
    <property type="molecule type" value="Genomic_DNA"/>
</dbReference>
<dbReference type="AlphaFoldDB" id="A0AAN8H2M1"/>
<evidence type="ECO:0000313" key="3">
    <source>
        <dbReference type="Proteomes" id="UP001335648"/>
    </source>
</evidence>
<comment type="caution">
    <text evidence="2">The sequence shown here is derived from an EMBL/GenBank/DDBJ whole genome shotgun (WGS) entry which is preliminary data.</text>
</comment>
<evidence type="ECO:0000313" key="2">
    <source>
        <dbReference type="EMBL" id="KAK5900201.1"/>
    </source>
</evidence>
<proteinExistence type="predicted"/>
<feature type="region of interest" description="Disordered" evidence="1">
    <location>
        <begin position="1"/>
        <end position="30"/>
    </location>
</feature>
<gene>
    <name evidence="2" type="ORF">CesoFtcFv8_009597</name>
</gene>
<organism evidence="2 3">
    <name type="scientific">Champsocephalus esox</name>
    <name type="common">pike icefish</name>
    <dbReference type="NCBI Taxonomy" id="159716"/>
    <lineage>
        <taxon>Eukaryota</taxon>
        <taxon>Metazoa</taxon>
        <taxon>Chordata</taxon>
        <taxon>Craniata</taxon>
        <taxon>Vertebrata</taxon>
        <taxon>Euteleostomi</taxon>
        <taxon>Actinopterygii</taxon>
        <taxon>Neopterygii</taxon>
        <taxon>Teleostei</taxon>
        <taxon>Neoteleostei</taxon>
        <taxon>Acanthomorphata</taxon>
        <taxon>Eupercaria</taxon>
        <taxon>Perciformes</taxon>
        <taxon>Notothenioidei</taxon>
        <taxon>Channichthyidae</taxon>
        <taxon>Champsocephalus</taxon>
    </lineage>
</organism>
<accession>A0AAN8H2M1</accession>
<evidence type="ECO:0000256" key="1">
    <source>
        <dbReference type="SAM" id="MobiDB-lite"/>
    </source>
</evidence>
<feature type="compositionally biased region" description="Basic residues" evidence="1">
    <location>
        <begin position="20"/>
        <end position="29"/>
    </location>
</feature>